<name>A0A1X7TU73_AMPQE</name>
<reference evidence="1" key="1">
    <citation type="submission" date="2017-05" db="UniProtKB">
        <authorList>
            <consortium name="EnsemblMetazoa"/>
        </authorList>
    </citation>
    <scope>IDENTIFICATION</scope>
</reference>
<dbReference type="InParanoid" id="A0A1X7TU73"/>
<evidence type="ECO:0000313" key="1">
    <source>
        <dbReference type="EnsemblMetazoa" id="Aqu2.1.18602_001"/>
    </source>
</evidence>
<dbReference type="AlphaFoldDB" id="A0A1X7TU73"/>
<sequence length="54" mass="6107">KLPKDMQLIIARNILEDDWNLDEITKAVAEELTARERTARNASSSLNASKPQKI</sequence>
<organism evidence="1">
    <name type="scientific">Amphimedon queenslandica</name>
    <name type="common">Sponge</name>
    <dbReference type="NCBI Taxonomy" id="400682"/>
    <lineage>
        <taxon>Eukaryota</taxon>
        <taxon>Metazoa</taxon>
        <taxon>Porifera</taxon>
        <taxon>Demospongiae</taxon>
        <taxon>Heteroscleromorpha</taxon>
        <taxon>Haplosclerida</taxon>
        <taxon>Niphatidae</taxon>
        <taxon>Amphimedon</taxon>
    </lineage>
</organism>
<accession>A0A1X7TU73</accession>
<protein>
    <submittedName>
        <fullName evidence="1">Uncharacterized protein</fullName>
    </submittedName>
</protein>
<proteinExistence type="predicted"/>
<dbReference type="EnsemblMetazoa" id="Aqu2.1.18602_001">
    <property type="protein sequence ID" value="Aqu2.1.18602_001"/>
    <property type="gene ID" value="Aqu2.1.18602"/>
</dbReference>